<dbReference type="Proteomes" id="UP000823486">
    <property type="component" value="Unassembled WGS sequence"/>
</dbReference>
<evidence type="ECO:0000259" key="1">
    <source>
        <dbReference type="PROSITE" id="PS51736"/>
    </source>
</evidence>
<protein>
    <submittedName>
        <fullName evidence="2">DNA invertase Pin-like site-specific DNA recombinase</fullName>
    </submittedName>
</protein>
<dbReference type="Gene3D" id="3.40.50.1390">
    <property type="entry name" value="Resolvase, N-terminal catalytic domain"/>
    <property type="match status" value="1"/>
</dbReference>
<comment type="caution">
    <text evidence="2">The sequence shown here is derived from an EMBL/GenBank/DDBJ whole genome shotgun (WGS) entry which is preliminary data.</text>
</comment>
<dbReference type="SUPFAM" id="SSF53041">
    <property type="entry name" value="Resolvase-like"/>
    <property type="match status" value="1"/>
</dbReference>
<dbReference type="PROSITE" id="PS51736">
    <property type="entry name" value="RECOMBINASES_3"/>
    <property type="match status" value="1"/>
</dbReference>
<name>A0ABS2QGM9_9BACI</name>
<dbReference type="InterPro" id="IPR036162">
    <property type="entry name" value="Resolvase-like_N_sf"/>
</dbReference>
<proteinExistence type="predicted"/>
<dbReference type="EMBL" id="JAFBFI010000003">
    <property type="protein sequence ID" value="MBM7691643.1"/>
    <property type="molecule type" value="Genomic_DNA"/>
</dbReference>
<organism evidence="2 3">
    <name type="scientific">Peribacillus deserti</name>
    <dbReference type="NCBI Taxonomy" id="673318"/>
    <lineage>
        <taxon>Bacteria</taxon>
        <taxon>Bacillati</taxon>
        <taxon>Bacillota</taxon>
        <taxon>Bacilli</taxon>
        <taxon>Bacillales</taxon>
        <taxon>Bacillaceae</taxon>
        <taxon>Peribacillus</taxon>
    </lineage>
</organism>
<dbReference type="InterPro" id="IPR006119">
    <property type="entry name" value="Resolv_N"/>
</dbReference>
<accession>A0ABS2QGM9</accession>
<sequence>MIYGYPCVSTPDQTLDTQIEALKNFGVNEIISKKVIGILKVKEKLEY</sequence>
<evidence type="ECO:0000313" key="3">
    <source>
        <dbReference type="Proteomes" id="UP000823486"/>
    </source>
</evidence>
<reference evidence="2 3" key="1">
    <citation type="submission" date="2021-01" db="EMBL/GenBank/DDBJ databases">
        <title>Genomic Encyclopedia of Type Strains, Phase IV (KMG-IV): sequencing the most valuable type-strain genomes for metagenomic binning, comparative biology and taxonomic classification.</title>
        <authorList>
            <person name="Goeker M."/>
        </authorList>
    </citation>
    <scope>NUCLEOTIDE SEQUENCE [LARGE SCALE GENOMIC DNA]</scope>
    <source>
        <strain evidence="2 3">DSM 105482</strain>
    </source>
</reference>
<keyword evidence="3" id="KW-1185">Reference proteome</keyword>
<gene>
    <name evidence="2" type="ORF">JOC77_001050</name>
</gene>
<evidence type="ECO:0000313" key="2">
    <source>
        <dbReference type="EMBL" id="MBM7691643.1"/>
    </source>
</evidence>
<feature type="domain" description="Resolvase/invertase-type recombinase catalytic" evidence="1">
    <location>
        <begin position="1"/>
        <end position="47"/>
    </location>
</feature>